<reference evidence="5" key="1">
    <citation type="submission" date="2024-02" db="UniProtKB">
        <authorList>
            <consortium name="WormBaseParasite"/>
        </authorList>
    </citation>
    <scope>IDENTIFICATION</scope>
</reference>
<feature type="chain" id="PRO_5041988870" description="Apple domain-containing protein" evidence="2">
    <location>
        <begin position="21"/>
        <end position="487"/>
    </location>
</feature>
<evidence type="ECO:0000313" key="4">
    <source>
        <dbReference type="Proteomes" id="UP000887575"/>
    </source>
</evidence>
<dbReference type="Proteomes" id="UP000887575">
    <property type="component" value="Unassembled WGS sequence"/>
</dbReference>
<evidence type="ECO:0000313" key="5">
    <source>
        <dbReference type="WBParaSite" id="MBELARI_LOCUS9516"/>
    </source>
</evidence>
<feature type="compositionally biased region" description="Low complexity" evidence="1">
    <location>
        <begin position="233"/>
        <end position="251"/>
    </location>
</feature>
<accession>A0AAF3FQN7</accession>
<feature type="domain" description="Apple" evidence="3">
    <location>
        <begin position="24"/>
        <end position="100"/>
    </location>
</feature>
<evidence type="ECO:0000256" key="2">
    <source>
        <dbReference type="SAM" id="SignalP"/>
    </source>
</evidence>
<dbReference type="InterPro" id="IPR003609">
    <property type="entry name" value="Pan_app"/>
</dbReference>
<name>A0AAF3FQN7_9BILA</name>
<sequence length="487" mass="53397">MIPNLSTLFLLCIQISTILAWERCFEKSPNHVLLASARGKPKKIPLERCMKMCLDASGTCRSFVYFNTIGVCILNAGDRTEKPDRFVASNEGVDYYHRICYHSPPRSLAPWSHDEPLADECFEVAQGKVLIGIVDQLLDQISSIDVCQKSCLNAKKTSGIVCKSAMWYPKEKECIIASQDKADIAELYIDDPNSVYLENKCAEPGKRNDFDEQQCHPITANQTSNNVTPSPPISSTTSSLTSLLGGVAAAGAEDDGGDEQPFHVEGELPVPAVGGPPDPPQTSAFPPALPPSQPPPIEQSGYDKSGVNNAGMQTELQPPSIPKTLPTIDPKIIDSYQMPLKKEEAAVESKTTPINDYYGKAPNLGVDAAANTYQTPPVKSLPVEMPISANGYRRRRLSEHQKGKCFKQVHPESSLFEDRVMKAYSIEQCIDICRLCVNCIRGQPCSSLAFDMLHENCALSANIADNRGQRKAAQTIAYYTRNPIEIC</sequence>
<evidence type="ECO:0000259" key="3">
    <source>
        <dbReference type="PROSITE" id="PS50948"/>
    </source>
</evidence>
<proteinExistence type="predicted"/>
<feature type="domain" description="Apple" evidence="3">
    <location>
        <begin position="121"/>
        <end position="201"/>
    </location>
</feature>
<protein>
    <recommendedName>
        <fullName evidence="3">Apple domain-containing protein</fullName>
    </recommendedName>
</protein>
<dbReference type="Pfam" id="PF00024">
    <property type="entry name" value="PAN_1"/>
    <property type="match status" value="2"/>
</dbReference>
<dbReference type="PANTHER" id="PTHR47327:SF12">
    <property type="entry name" value="APPLE DOMAIN-CONTAINING PROTEIN"/>
    <property type="match status" value="1"/>
</dbReference>
<dbReference type="SUPFAM" id="SSF57414">
    <property type="entry name" value="Hairpin loop containing domain-like"/>
    <property type="match status" value="2"/>
</dbReference>
<dbReference type="PANTHER" id="PTHR47327">
    <property type="entry name" value="FI18240P1-RELATED"/>
    <property type="match status" value="1"/>
</dbReference>
<dbReference type="PROSITE" id="PS50948">
    <property type="entry name" value="PAN"/>
    <property type="match status" value="2"/>
</dbReference>
<feature type="signal peptide" evidence="2">
    <location>
        <begin position="1"/>
        <end position="20"/>
    </location>
</feature>
<dbReference type="SMART" id="SM00473">
    <property type="entry name" value="PAN_AP"/>
    <property type="match status" value="3"/>
</dbReference>
<dbReference type="Gene3D" id="3.50.4.10">
    <property type="entry name" value="Hepatocyte Growth Factor"/>
    <property type="match status" value="2"/>
</dbReference>
<feature type="region of interest" description="Disordered" evidence="1">
    <location>
        <begin position="219"/>
        <end position="301"/>
    </location>
</feature>
<dbReference type="AlphaFoldDB" id="A0AAF3FQN7"/>
<dbReference type="GO" id="GO:0009653">
    <property type="term" value="P:anatomical structure morphogenesis"/>
    <property type="evidence" value="ECO:0007669"/>
    <property type="project" value="TreeGrafter"/>
</dbReference>
<organism evidence="4 5">
    <name type="scientific">Mesorhabditis belari</name>
    <dbReference type="NCBI Taxonomy" id="2138241"/>
    <lineage>
        <taxon>Eukaryota</taxon>
        <taxon>Metazoa</taxon>
        <taxon>Ecdysozoa</taxon>
        <taxon>Nematoda</taxon>
        <taxon>Chromadorea</taxon>
        <taxon>Rhabditida</taxon>
        <taxon>Rhabditina</taxon>
        <taxon>Rhabditomorpha</taxon>
        <taxon>Rhabditoidea</taxon>
        <taxon>Rhabditidae</taxon>
        <taxon>Mesorhabditinae</taxon>
        <taxon>Mesorhabditis</taxon>
    </lineage>
</organism>
<evidence type="ECO:0000256" key="1">
    <source>
        <dbReference type="SAM" id="MobiDB-lite"/>
    </source>
</evidence>
<feature type="compositionally biased region" description="Pro residues" evidence="1">
    <location>
        <begin position="287"/>
        <end position="297"/>
    </location>
</feature>
<keyword evidence="2" id="KW-0732">Signal</keyword>
<keyword evidence="4" id="KW-1185">Reference proteome</keyword>
<dbReference type="CDD" id="cd01099">
    <property type="entry name" value="PAN_AP_HGF"/>
    <property type="match status" value="2"/>
</dbReference>
<dbReference type="InterPro" id="IPR052774">
    <property type="entry name" value="Celegans_DevNeuronal_Protein"/>
</dbReference>
<dbReference type="WBParaSite" id="MBELARI_LOCUS9516">
    <property type="protein sequence ID" value="MBELARI_LOCUS9516"/>
    <property type="gene ID" value="MBELARI_LOCUS9516"/>
</dbReference>